<dbReference type="Gene3D" id="1.20.120.450">
    <property type="entry name" value="dinb family like domain"/>
    <property type="match status" value="1"/>
</dbReference>
<gene>
    <name evidence="2" type="ORF">AV649_18360</name>
</gene>
<accession>A0A161TGQ1</accession>
<dbReference type="AlphaFoldDB" id="A0A161TGQ1"/>
<evidence type="ECO:0000259" key="1">
    <source>
        <dbReference type="Pfam" id="PF12867"/>
    </source>
</evidence>
<dbReference type="Proteomes" id="UP000076510">
    <property type="component" value="Unassembled WGS sequence"/>
</dbReference>
<dbReference type="RefSeq" id="WP_048015195.1">
    <property type="nucleotide sequence ID" value="NZ_JBLGCT010000001.1"/>
</dbReference>
<dbReference type="InterPro" id="IPR034660">
    <property type="entry name" value="DinB/YfiT-like"/>
</dbReference>
<protein>
    <recommendedName>
        <fullName evidence="1">DinB-like domain-containing protein</fullName>
    </recommendedName>
</protein>
<evidence type="ECO:0000313" key="2">
    <source>
        <dbReference type="EMBL" id="KZE50180.1"/>
    </source>
</evidence>
<feature type="domain" description="DinB-like" evidence="1">
    <location>
        <begin position="11"/>
        <end position="145"/>
    </location>
</feature>
<dbReference type="InterPro" id="IPR024775">
    <property type="entry name" value="DinB-like"/>
</dbReference>
<comment type="caution">
    <text evidence="2">The sequence shown here is derived from an EMBL/GenBank/DDBJ whole genome shotgun (WGS) entry which is preliminary data.</text>
</comment>
<dbReference type="EMBL" id="LQQY01000011">
    <property type="protein sequence ID" value="KZE50180.1"/>
    <property type="molecule type" value="Genomic_DNA"/>
</dbReference>
<organism evidence="2 3">
    <name type="scientific">Rossellomorea marisflavi</name>
    <dbReference type="NCBI Taxonomy" id="189381"/>
    <lineage>
        <taxon>Bacteria</taxon>
        <taxon>Bacillati</taxon>
        <taxon>Bacillota</taxon>
        <taxon>Bacilli</taxon>
        <taxon>Bacillales</taxon>
        <taxon>Bacillaceae</taxon>
        <taxon>Rossellomorea</taxon>
    </lineage>
</organism>
<evidence type="ECO:0000313" key="3">
    <source>
        <dbReference type="Proteomes" id="UP000076510"/>
    </source>
</evidence>
<dbReference type="OrthoDB" id="4295522at2"/>
<dbReference type="Pfam" id="PF12867">
    <property type="entry name" value="DinB_2"/>
    <property type="match status" value="1"/>
</dbReference>
<dbReference type="PATRIC" id="fig|189381.11.peg.594"/>
<proteinExistence type="predicted"/>
<reference evidence="3" key="1">
    <citation type="submission" date="2016-01" db="EMBL/GenBank/DDBJ databases">
        <title>Whole genome sequencing of Bhargavaea cecembensis T14.</title>
        <authorList>
            <person name="Hong K.W."/>
        </authorList>
    </citation>
    <scope>NUCLEOTIDE SEQUENCE [LARGE SCALE GENOMIC DNA]</scope>
    <source>
        <strain evidence="3">M19</strain>
    </source>
</reference>
<sequence length="154" mass="18061">MIDRHEVLFTQLSAYRSEVLHAVASVTSEEADVIPPPFRNNIRWNLGHIYLDQYQWIEALTKEKQEVPETYPAWFGYGTSPQNFTQETPSLQDLFTLLKEQPGMIRERWGHRMEEAFPQTEMGMRTVEQVLIRTVFHEGMHLQTILDIKKALSQ</sequence>
<dbReference type="SUPFAM" id="SSF109854">
    <property type="entry name" value="DinB/YfiT-like putative metalloenzymes"/>
    <property type="match status" value="1"/>
</dbReference>
<name>A0A161TGQ1_9BACI</name>